<gene>
    <name evidence="3" type="ordered locus">Metfor_1406</name>
</gene>
<dbReference type="RefSeq" id="WP_015285406.1">
    <property type="nucleotide sequence ID" value="NC_019943.1"/>
</dbReference>
<dbReference type="Pfam" id="PF13439">
    <property type="entry name" value="Glyco_transf_4"/>
    <property type="match status" value="1"/>
</dbReference>
<dbReference type="EMBL" id="CP003167">
    <property type="protein sequence ID" value="AGB02443.1"/>
    <property type="molecule type" value="Genomic_DNA"/>
</dbReference>
<dbReference type="eggNOG" id="arCOG01411">
    <property type="taxonomic scope" value="Archaea"/>
</dbReference>
<keyword evidence="4" id="KW-1185">Reference proteome</keyword>
<dbReference type="PANTHER" id="PTHR45947:SF15">
    <property type="entry name" value="TEICHURONIC ACID BIOSYNTHESIS GLYCOSYLTRANSFERASE TUAC-RELATED"/>
    <property type="match status" value="1"/>
</dbReference>
<dbReference type="STRING" id="593750.Metfor_1406"/>
<dbReference type="KEGG" id="mfo:Metfor_1406"/>
<proteinExistence type="predicted"/>
<keyword evidence="3" id="KW-0808">Transferase</keyword>
<accession>L0HGI8</accession>
<evidence type="ECO:0000259" key="1">
    <source>
        <dbReference type="Pfam" id="PF00534"/>
    </source>
</evidence>
<sequence length="403" mass="45767">MGKFILIYKGEHNLNKDLLIIAPEYYSFVKDQTESIAIFFSNVKVLVRHNPIAEISTILPINSLTNFRKKNLINCINIPHNISVFPTPVYYAPLDFFYKRLGEQHFCAVNSIIRKNYFHFDLMHAHATWSSGYVGARLKDLYHVPFLVTAHGYDIYSLPFKDAIWKKKIEYVLNKADAVITVSQSNLKCIQKLDVDTPVYIIPNGFRSDLFSPREMAASRRVLGLPLDRKILLNVGNLEPVKGQKYLIDAVNEIIKERKDILCIVVGMGSEIRTLEKQILFQGLGEYVLLVGKKPHDEIPLWINACDIFVLPSLNEGNPTVMFEALGCGKPIIGTKVGGVPEVIFSEDYGLVVEPADIGDLADKIMMALDRKWDQKKILAYAKQFTWENIAKETLKVFTKISV</sequence>
<dbReference type="PANTHER" id="PTHR45947">
    <property type="entry name" value="SULFOQUINOVOSYL TRANSFERASE SQD2"/>
    <property type="match status" value="1"/>
</dbReference>
<organism evidence="3 4">
    <name type="scientific">Methanoregula formicica (strain DSM 22288 / NBRC 105244 / SMSP)</name>
    <dbReference type="NCBI Taxonomy" id="593750"/>
    <lineage>
        <taxon>Archaea</taxon>
        <taxon>Methanobacteriati</taxon>
        <taxon>Methanobacteriota</taxon>
        <taxon>Stenosarchaea group</taxon>
        <taxon>Methanomicrobia</taxon>
        <taxon>Methanomicrobiales</taxon>
        <taxon>Methanoregulaceae</taxon>
        <taxon>Methanoregula</taxon>
    </lineage>
</organism>
<dbReference type="InterPro" id="IPR050194">
    <property type="entry name" value="Glycosyltransferase_grp1"/>
</dbReference>
<dbReference type="OrthoDB" id="132546at2157"/>
<dbReference type="InParanoid" id="L0HGI8"/>
<reference evidence="3 4" key="2">
    <citation type="journal article" date="2014" name="Genome Announc.">
        <title>Complete Genome Sequence of Methanoregula formicica SMSPT, a Mesophilic Hydrogenotrophic Methanogen Isolated from a Methanogenic Upflow Anaerobic Sludge Blanket Reactor.</title>
        <authorList>
            <person name="Yamamoto K."/>
            <person name="Tamaki H."/>
            <person name="Cadillo-Quiroz H."/>
            <person name="Imachi H."/>
            <person name="Kyrpides N."/>
            <person name="Woyke T."/>
            <person name="Goodwin L."/>
            <person name="Zinder S.H."/>
            <person name="Kamagata Y."/>
            <person name="Liu W.T."/>
        </authorList>
    </citation>
    <scope>NUCLEOTIDE SEQUENCE [LARGE SCALE GENOMIC DNA]</scope>
    <source>
        <strain evidence="4">DSM 22288 / NBRC 105244 / SMSP</strain>
    </source>
</reference>
<name>L0HGI8_METFS</name>
<reference evidence="4" key="1">
    <citation type="submission" date="2011-12" db="EMBL/GenBank/DDBJ databases">
        <title>Complete sequence of Methanoregula formicicum SMSP.</title>
        <authorList>
            <person name="Lucas S."/>
            <person name="Han J."/>
            <person name="Lapidus A."/>
            <person name="Cheng J.-F."/>
            <person name="Goodwin L."/>
            <person name="Pitluck S."/>
            <person name="Peters L."/>
            <person name="Ovchinnikova G."/>
            <person name="Teshima H."/>
            <person name="Detter J.C."/>
            <person name="Han C."/>
            <person name="Tapia R."/>
            <person name="Land M."/>
            <person name="Hauser L."/>
            <person name="Kyrpides N."/>
            <person name="Ivanova N."/>
            <person name="Pagani I."/>
            <person name="Imachi H."/>
            <person name="Tamaki H."/>
            <person name="Sekiguchi Y."/>
            <person name="Kamagata Y."/>
            <person name="Cadillo-Quiroz H."/>
            <person name="Zinder S."/>
            <person name="Liu W.-T."/>
            <person name="Woyke T."/>
        </authorList>
    </citation>
    <scope>NUCLEOTIDE SEQUENCE [LARGE SCALE GENOMIC DNA]</scope>
    <source>
        <strain evidence="4">DSM 22288 / NBRC 105244 / SMSP</strain>
    </source>
</reference>
<dbReference type="GO" id="GO:0016757">
    <property type="term" value="F:glycosyltransferase activity"/>
    <property type="evidence" value="ECO:0007669"/>
    <property type="project" value="InterPro"/>
</dbReference>
<evidence type="ECO:0000313" key="3">
    <source>
        <dbReference type="EMBL" id="AGB02443.1"/>
    </source>
</evidence>
<evidence type="ECO:0000313" key="4">
    <source>
        <dbReference type="Proteomes" id="UP000010824"/>
    </source>
</evidence>
<dbReference type="Proteomes" id="UP000010824">
    <property type="component" value="Chromosome"/>
</dbReference>
<dbReference type="Gene3D" id="3.40.50.2000">
    <property type="entry name" value="Glycogen Phosphorylase B"/>
    <property type="match status" value="2"/>
</dbReference>
<feature type="domain" description="Glycosyltransferase subfamily 4-like N-terminal" evidence="2">
    <location>
        <begin position="107"/>
        <end position="206"/>
    </location>
</feature>
<dbReference type="GeneID" id="14307795"/>
<feature type="domain" description="Glycosyl transferase family 1" evidence="1">
    <location>
        <begin position="218"/>
        <end position="384"/>
    </location>
</feature>
<dbReference type="Pfam" id="PF00534">
    <property type="entry name" value="Glycos_transf_1"/>
    <property type="match status" value="1"/>
</dbReference>
<dbReference type="InterPro" id="IPR001296">
    <property type="entry name" value="Glyco_trans_1"/>
</dbReference>
<protein>
    <submittedName>
        <fullName evidence="3">Glycosyltransferase</fullName>
    </submittedName>
</protein>
<dbReference type="SUPFAM" id="SSF53756">
    <property type="entry name" value="UDP-Glycosyltransferase/glycogen phosphorylase"/>
    <property type="match status" value="1"/>
</dbReference>
<dbReference type="FunCoup" id="L0HGI8">
    <property type="interactions" value="10"/>
</dbReference>
<evidence type="ECO:0000259" key="2">
    <source>
        <dbReference type="Pfam" id="PF13439"/>
    </source>
</evidence>
<dbReference type="HOGENOM" id="CLU_009583_2_4_2"/>
<dbReference type="AlphaFoldDB" id="L0HGI8"/>
<dbReference type="InterPro" id="IPR028098">
    <property type="entry name" value="Glyco_trans_4-like_N"/>
</dbReference>